<accession>A0A2I3CE12</accession>
<dbReference type="HOGENOM" id="CLU_3334376_0_0_6"/>
<evidence type="ECO:0000313" key="1">
    <source>
        <dbReference type="EMBL" id="AGV18215.1"/>
    </source>
</evidence>
<dbReference type="EMBL" id="CP006718">
    <property type="protein sequence ID" value="AGV18215.1"/>
    <property type="molecule type" value="Genomic_DNA"/>
</dbReference>
<proteinExistence type="predicted"/>
<gene>
    <name evidence="1" type="ORF">N646_2403</name>
</gene>
<sequence length="38" mass="4258">MAFDLISNTSVTLHGYLAPLLADKLSRVHNLSAYFLQH</sequence>
<dbReference type="AlphaFoldDB" id="A0A2I3CE12"/>
<dbReference type="KEGG" id="vag:N646_2403"/>
<evidence type="ECO:0000313" key="2">
    <source>
        <dbReference type="Proteomes" id="UP000016714"/>
    </source>
</evidence>
<dbReference type="Proteomes" id="UP000016714">
    <property type="component" value="Chromosome 1"/>
</dbReference>
<reference evidence="1 2" key="1">
    <citation type="journal article" date="2015" name="Genome Announc.">
        <title>Complete genome sequence of Vibrio alginolyticus ATCC 17749.</title>
        <authorList>
            <person name="Liu X.F."/>
            <person name="Cao Y."/>
            <person name="Zhang H.L."/>
            <person name="Chen Y.J."/>
            <person name="Hu C.J."/>
        </authorList>
    </citation>
    <scope>NUCLEOTIDE SEQUENCE [LARGE SCALE GENOMIC DNA]</scope>
    <source>
        <strain evidence="2">ATCC 17749 / DSM 2171 / NBRC 15630 / NCIMB 1903 / NCTC 12160 / XII-53</strain>
    </source>
</reference>
<name>A0A2I3CE12_VIBAX</name>
<protein>
    <submittedName>
        <fullName evidence="1">Uncharacterized protein</fullName>
    </submittedName>
</protein>
<organism evidence="1 2">
    <name type="scientific">Vibrio alginolyticus (strain ATCC 17749 / DSM 2171 / NBRC 15630 / NCIMB 1903 / NCTC 12160 / XII-53)</name>
    <dbReference type="NCBI Taxonomy" id="1219076"/>
    <lineage>
        <taxon>Bacteria</taxon>
        <taxon>Pseudomonadati</taxon>
        <taxon>Pseudomonadota</taxon>
        <taxon>Gammaproteobacteria</taxon>
        <taxon>Vibrionales</taxon>
        <taxon>Vibrionaceae</taxon>
        <taxon>Vibrio</taxon>
    </lineage>
</organism>